<dbReference type="FunFam" id="1.10.8.270:FF:000031">
    <property type="entry name" value="TBC1 domain family member 5"/>
    <property type="match status" value="1"/>
</dbReference>
<feature type="compositionally biased region" description="Basic and acidic residues" evidence="2">
    <location>
        <begin position="478"/>
        <end position="487"/>
    </location>
</feature>
<dbReference type="FunFam" id="1.10.472.80:FF:000038">
    <property type="entry name" value="TBC1 domain family member 5"/>
    <property type="match status" value="1"/>
</dbReference>
<feature type="compositionally biased region" description="Polar residues" evidence="2">
    <location>
        <begin position="558"/>
        <end position="569"/>
    </location>
</feature>
<feature type="compositionally biased region" description="Basic and acidic residues" evidence="2">
    <location>
        <begin position="580"/>
        <end position="592"/>
    </location>
</feature>
<evidence type="ECO:0000256" key="2">
    <source>
        <dbReference type="SAM" id="MobiDB-lite"/>
    </source>
</evidence>
<dbReference type="Pfam" id="PF00566">
    <property type="entry name" value="RabGAP-TBC"/>
    <property type="match status" value="1"/>
</dbReference>
<evidence type="ECO:0000259" key="3">
    <source>
        <dbReference type="PROSITE" id="PS50086"/>
    </source>
</evidence>
<dbReference type="PROSITE" id="PS50086">
    <property type="entry name" value="TBC_RABGAP"/>
    <property type="match status" value="1"/>
</dbReference>
<feature type="region of interest" description="Disordered" evidence="2">
    <location>
        <begin position="654"/>
        <end position="704"/>
    </location>
</feature>
<dbReference type="AlphaFoldDB" id="A0A5N6TIE7"/>
<dbReference type="InterPro" id="IPR000195">
    <property type="entry name" value="Rab-GAP-TBC_dom"/>
</dbReference>
<reference evidence="4 5" key="1">
    <citation type="submission" date="2019-04" db="EMBL/GenBank/DDBJ databases">
        <title>Friends and foes A comparative genomics study of 23 Aspergillus species from section Flavi.</title>
        <authorList>
            <consortium name="DOE Joint Genome Institute"/>
            <person name="Kjaerbolling I."/>
            <person name="Vesth T."/>
            <person name="Frisvad J.C."/>
            <person name="Nybo J.L."/>
            <person name="Theobald S."/>
            <person name="Kildgaard S."/>
            <person name="Isbrandt T."/>
            <person name="Kuo A."/>
            <person name="Sato A."/>
            <person name="Lyhne E.K."/>
            <person name="Kogle M.E."/>
            <person name="Wiebenga A."/>
            <person name="Kun R.S."/>
            <person name="Lubbers R.J."/>
            <person name="Makela M.R."/>
            <person name="Barry K."/>
            <person name="Chovatia M."/>
            <person name="Clum A."/>
            <person name="Daum C."/>
            <person name="Haridas S."/>
            <person name="He G."/>
            <person name="LaButti K."/>
            <person name="Lipzen A."/>
            <person name="Mondo S."/>
            <person name="Riley R."/>
            <person name="Salamov A."/>
            <person name="Simmons B.A."/>
            <person name="Magnuson J.K."/>
            <person name="Henrissat B."/>
            <person name="Mortensen U.H."/>
            <person name="Larsen T.O."/>
            <person name="Devries R.P."/>
            <person name="Grigoriev I.V."/>
            <person name="Machida M."/>
            <person name="Baker S.E."/>
            <person name="Andersen M.R."/>
        </authorList>
    </citation>
    <scope>NUCLEOTIDE SEQUENCE [LARGE SCALE GENOMIC DNA]</scope>
    <source>
        <strain evidence="4 5">IBT 18842</strain>
    </source>
</reference>
<dbReference type="Gene3D" id="1.10.472.80">
    <property type="entry name" value="Ypt/Rab-GAP domain of gyp1p, domain 3"/>
    <property type="match status" value="1"/>
</dbReference>
<feature type="compositionally biased region" description="Basic and acidic residues" evidence="2">
    <location>
        <begin position="611"/>
        <end position="621"/>
    </location>
</feature>
<evidence type="ECO:0000256" key="1">
    <source>
        <dbReference type="ARBA" id="ARBA00022468"/>
    </source>
</evidence>
<feature type="compositionally biased region" description="Basic and acidic residues" evidence="2">
    <location>
        <begin position="677"/>
        <end position="687"/>
    </location>
</feature>
<dbReference type="InterPro" id="IPR035969">
    <property type="entry name" value="Rab-GAP_TBC_sf"/>
</dbReference>
<dbReference type="Proteomes" id="UP000325780">
    <property type="component" value="Unassembled WGS sequence"/>
</dbReference>
<dbReference type="OrthoDB" id="27140at2759"/>
<feature type="compositionally biased region" description="Low complexity" evidence="2">
    <location>
        <begin position="595"/>
        <end position="610"/>
    </location>
</feature>
<dbReference type="SMART" id="SM00164">
    <property type="entry name" value="TBC"/>
    <property type="match status" value="1"/>
</dbReference>
<evidence type="ECO:0000313" key="4">
    <source>
        <dbReference type="EMBL" id="KAE8146123.1"/>
    </source>
</evidence>
<keyword evidence="5" id="KW-1185">Reference proteome</keyword>
<dbReference type="PANTHER" id="PTHR22957">
    <property type="entry name" value="TBC1 DOMAIN FAMILY MEMBER GTPASE-ACTIVATING PROTEIN"/>
    <property type="match status" value="1"/>
</dbReference>
<dbReference type="GO" id="GO:0005096">
    <property type="term" value="F:GTPase activator activity"/>
    <property type="evidence" value="ECO:0007669"/>
    <property type="project" value="UniProtKB-KW"/>
</dbReference>
<gene>
    <name evidence="4" type="ORF">BDV25DRAFT_163113</name>
</gene>
<feature type="region of interest" description="Disordered" evidence="2">
    <location>
        <begin position="376"/>
        <end position="421"/>
    </location>
</feature>
<feature type="compositionally biased region" description="Low complexity" evidence="2">
    <location>
        <begin position="407"/>
        <end position="420"/>
    </location>
</feature>
<organism evidence="4 5">
    <name type="scientific">Aspergillus avenaceus</name>
    <dbReference type="NCBI Taxonomy" id="36643"/>
    <lineage>
        <taxon>Eukaryota</taxon>
        <taxon>Fungi</taxon>
        <taxon>Dikarya</taxon>
        <taxon>Ascomycota</taxon>
        <taxon>Pezizomycotina</taxon>
        <taxon>Eurotiomycetes</taxon>
        <taxon>Eurotiomycetidae</taxon>
        <taxon>Eurotiales</taxon>
        <taxon>Aspergillaceae</taxon>
        <taxon>Aspergillus</taxon>
        <taxon>Aspergillus subgen. Circumdati</taxon>
    </lineage>
</organism>
<dbReference type="Gene3D" id="1.10.8.270">
    <property type="entry name" value="putative rabgap domain of human tbc1 domain family member 14 like domains"/>
    <property type="match status" value="1"/>
</dbReference>
<accession>A0A5N6TIE7</accession>
<protein>
    <submittedName>
        <fullName evidence="4">Rab-GTPase-TBC domain-containing protein</fullName>
    </submittedName>
</protein>
<dbReference type="PANTHER" id="PTHR22957:SF337">
    <property type="entry name" value="TBC1 DOMAIN FAMILY MEMBER 5"/>
    <property type="match status" value="1"/>
</dbReference>
<evidence type="ECO:0000313" key="5">
    <source>
        <dbReference type="Proteomes" id="UP000325780"/>
    </source>
</evidence>
<feature type="region of interest" description="Disordered" evidence="2">
    <location>
        <begin position="466"/>
        <end position="490"/>
    </location>
</feature>
<keyword evidence="1" id="KW-0343">GTPase activation</keyword>
<name>A0A5N6TIE7_ASPAV</name>
<sequence length="704" mass="80108">MKSIEDLRHRWSHLFRDNDTTSDLRTALKSEQGESLCNDGLRSICWKAFLLFDNLERAQWPQRITELRSTYTALKSHFMKYIEHPDDLQSTVDPLADDEESPWQTIRHDEQMRADIAQDVDRCLQENFFFREPVTKAKMTDILFIYAKLNPDLGYRQGMHELLAPILWVIDRDAAGKDSPDGLQGTGEDDEMMLQLLDGSYVEHDSFTLFCSVMQTTRVYYEHNRQRSANGQMDVIPIVNQCQYIHNELLATTDMELADHLQAQEILPQIFLTRWMRLLFGREFPFEDVLVLWDLLFSEGLRPELVDFVCIAMLLRIRWQLLSADSSTVLMMLLRYPSPHPHEPYSFVLDGLYLEQNPTPDRGAFIISKYSGKPPDLPKHLGQTGTTQFTGRKHHLRGDARDMSEANSPSRSPVRNSPKSLETLFQDVSEGIQRRTESWGVAKAVRGAVSEAKRNMQTIQSEHNPRVMRYSSPPSRYSDTRWVREPDPSTQLKTKVQDLEERNRTLAKSLSHALNDIRSRMMKAEGLDQTTADAMKEALSRVQSVQTCLEDSSINIRSAGLSPNVTGNAASGKLSVHSQSTERDTGNEKVERSPSVTSRVGESGRSSRSSFEGEFRAHDRAQVPMSQPLRPAARPSLADSEFAWMLGGNRHISSFVSPASVPPEQTRHNKSNTLFGKGDEEQKRPYAESDELAMGSLRGSKSRQ</sequence>
<dbReference type="EMBL" id="ML742285">
    <property type="protein sequence ID" value="KAE8146123.1"/>
    <property type="molecule type" value="Genomic_DNA"/>
</dbReference>
<feature type="region of interest" description="Disordered" evidence="2">
    <location>
        <begin position="558"/>
        <end position="634"/>
    </location>
</feature>
<proteinExistence type="predicted"/>
<dbReference type="SUPFAM" id="SSF47923">
    <property type="entry name" value="Ypt/Rab-GAP domain of gyp1p"/>
    <property type="match status" value="2"/>
</dbReference>
<feature type="domain" description="Rab-GAP TBC" evidence="3">
    <location>
        <begin position="36"/>
        <end position="300"/>
    </location>
</feature>